<reference evidence="3" key="1">
    <citation type="journal article" date="2016" name="Nat. Genet.">
        <title>A high-quality carrot genome assembly provides new insights into carotenoid accumulation and asterid genome evolution.</title>
        <authorList>
            <person name="Iorizzo M."/>
            <person name="Ellison S."/>
            <person name="Senalik D."/>
            <person name="Zeng P."/>
            <person name="Satapoomin P."/>
            <person name="Huang J."/>
            <person name="Bowman M."/>
            <person name="Iovene M."/>
            <person name="Sanseverino W."/>
            <person name="Cavagnaro P."/>
            <person name="Yildiz M."/>
            <person name="Macko-Podgorni A."/>
            <person name="Moranska E."/>
            <person name="Grzebelus E."/>
            <person name="Grzebelus D."/>
            <person name="Ashrafi H."/>
            <person name="Zheng Z."/>
            <person name="Cheng S."/>
            <person name="Spooner D."/>
            <person name="Van Deynze A."/>
            <person name="Simon P."/>
        </authorList>
    </citation>
    <scope>NUCLEOTIDE SEQUENCE</scope>
    <source>
        <tissue evidence="3">Leaf</tissue>
    </source>
</reference>
<evidence type="ECO:0000313" key="3">
    <source>
        <dbReference type="EMBL" id="WOH01301.1"/>
    </source>
</evidence>
<evidence type="ECO:0000256" key="1">
    <source>
        <dbReference type="SAM" id="Coils"/>
    </source>
</evidence>
<dbReference type="AlphaFoldDB" id="A0AAF0X3U7"/>
<dbReference type="InterPro" id="IPR046341">
    <property type="entry name" value="SET_dom_sf"/>
</dbReference>
<dbReference type="Gene3D" id="1.25.40.10">
    <property type="entry name" value="Tetratricopeptide repeat domain"/>
    <property type="match status" value="2"/>
</dbReference>
<dbReference type="InterPro" id="IPR011990">
    <property type="entry name" value="TPR-like_helical_dom_sf"/>
</dbReference>
<dbReference type="Gene3D" id="2.170.270.10">
    <property type="entry name" value="SET domain"/>
    <property type="match status" value="1"/>
</dbReference>
<dbReference type="SUPFAM" id="SSF82199">
    <property type="entry name" value="SET domain"/>
    <property type="match status" value="1"/>
</dbReference>
<sequence length="793" mass="88481">MEELKSAIPPSLKRLISESTVSAIPSTSSSLLQFFRQLPQFHQVVGDLADRDRGLCGKNKESALEFKRSGNDCFARADYANALHFYSKALRDAPSDADVLGRNLVSTLYLNRATVSHRLGLLEECLRDCRRALVISPHYTKAWYRRGKANASLGNCEDAVRDLSVAVNLELTMVEKRRIESELKLYMDRKEERDGLLHSASKNNINSAAEMFHTQLECVSTPTKGRGMVSVGDIPPSSLLHIEEPYSAVILKHCRDTHCHFCFIELPADIVPCSSCTIALYCSEQCHVQATGQKAGSVSKSRHNHISLSGDLEKYIADITLSDFCTEQTEHNSEHRHECRGVNWPLVLPSEIVLAGRILMKLVKQARHIGGSSSVVENLDLCHNYGDLPSDVKLYLHIHSIILLYCLQKYCGSQVQVDGANLSQCIILICQIKVNSIAIVRLNSLDAKELVVPSTVSSFAGNALTSTIEQVKVGQAIYSAGSLFNHSCQPNIHAYFLSRTLYVRSTEYVAAGYPLELSYGPQVGQWDCKDRQQLLKNQYSFSCQCSSCSSINFSDLVLNAFRCSKPNCFGVVLDRSLFHDKQMVSQCPDIHTTCSSDPHMQIRKLKSEEIKRVAQCVFEQTDFVHDIKPGVCLTCGSRVNLEKLAETLNEATQNSKRLKDAIVFNQVSADTISYSLRSLDLLRSKLHAYNKKIAELEDNLAQAFCLLGELQHAKSHCKASMQILEKLYDLNHIVIGNELVKLASIQLSLGDADTIDTIKQVDTIFLLYYGSHADIIFPQLENLKREAIKLVVQ</sequence>
<gene>
    <name evidence="3" type="ORF">DCAR_0520683</name>
</gene>
<dbReference type="PANTHER" id="PTHR47337:SF1">
    <property type="entry name" value="TETRATRICOPEPTIDE REPEAT (TPR)-LIKE SUPERFAMILY PROTEIN"/>
    <property type="match status" value="1"/>
</dbReference>
<keyword evidence="1" id="KW-0175">Coiled coil</keyword>
<reference evidence="3" key="2">
    <citation type="submission" date="2022-03" db="EMBL/GenBank/DDBJ databases">
        <title>Draft title - Genomic analysis of global carrot germplasm unveils the trajectory of domestication and the origin of high carotenoid orange carrot.</title>
        <authorList>
            <person name="Iorizzo M."/>
            <person name="Ellison S."/>
            <person name="Senalik D."/>
            <person name="Macko-Podgorni A."/>
            <person name="Grzebelus D."/>
            <person name="Bostan H."/>
            <person name="Rolling W."/>
            <person name="Curaba J."/>
            <person name="Simon P."/>
        </authorList>
    </citation>
    <scope>NUCLEOTIDE SEQUENCE</scope>
    <source>
        <tissue evidence="3">Leaf</tissue>
    </source>
</reference>
<protein>
    <recommendedName>
        <fullName evidence="2">SET domain-containing protein</fullName>
    </recommendedName>
</protein>
<dbReference type="InterPro" id="IPR019734">
    <property type="entry name" value="TPR_rpt"/>
</dbReference>
<feature type="domain" description="SET" evidence="2">
    <location>
        <begin position="214"/>
        <end position="520"/>
    </location>
</feature>
<dbReference type="InterPro" id="IPR001214">
    <property type="entry name" value="SET_dom"/>
</dbReference>
<evidence type="ECO:0000259" key="2">
    <source>
        <dbReference type="PROSITE" id="PS50280"/>
    </source>
</evidence>
<dbReference type="SUPFAM" id="SSF48452">
    <property type="entry name" value="TPR-like"/>
    <property type="match status" value="1"/>
</dbReference>
<keyword evidence="4" id="KW-1185">Reference proteome</keyword>
<name>A0AAF0X3U7_DAUCS</name>
<dbReference type="PROSITE" id="PS50280">
    <property type="entry name" value="SET"/>
    <property type="match status" value="1"/>
</dbReference>
<dbReference type="EMBL" id="CP093347">
    <property type="protein sequence ID" value="WOH01301.1"/>
    <property type="molecule type" value="Genomic_DNA"/>
</dbReference>
<dbReference type="SMART" id="SM00028">
    <property type="entry name" value="TPR"/>
    <property type="match status" value="4"/>
</dbReference>
<evidence type="ECO:0000313" key="4">
    <source>
        <dbReference type="Proteomes" id="UP000077755"/>
    </source>
</evidence>
<proteinExistence type="predicted"/>
<dbReference type="KEGG" id="dcr:108223538"/>
<dbReference type="PANTHER" id="PTHR47337">
    <property type="entry name" value="TETRATRICOPEPTIDE REPEAT (TPR)-LIKE SUPERFAMILY PROTEIN"/>
    <property type="match status" value="1"/>
</dbReference>
<accession>A0AAF0X3U7</accession>
<organism evidence="3 4">
    <name type="scientific">Daucus carota subsp. sativus</name>
    <name type="common">Carrot</name>
    <dbReference type="NCBI Taxonomy" id="79200"/>
    <lineage>
        <taxon>Eukaryota</taxon>
        <taxon>Viridiplantae</taxon>
        <taxon>Streptophyta</taxon>
        <taxon>Embryophyta</taxon>
        <taxon>Tracheophyta</taxon>
        <taxon>Spermatophyta</taxon>
        <taxon>Magnoliopsida</taxon>
        <taxon>eudicotyledons</taxon>
        <taxon>Gunneridae</taxon>
        <taxon>Pentapetalae</taxon>
        <taxon>asterids</taxon>
        <taxon>campanulids</taxon>
        <taxon>Apiales</taxon>
        <taxon>Apiaceae</taxon>
        <taxon>Apioideae</taxon>
        <taxon>Scandiceae</taxon>
        <taxon>Daucinae</taxon>
        <taxon>Daucus</taxon>
        <taxon>Daucus sect. Daucus</taxon>
    </lineage>
</organism>
<dbReference type="Proteomes" id="UP000077755">
    <property type="component" value="Chromosome 5"/>
</dbReference>
<feature type="coiled-coil region" evidence="1">
    <location>
        <begin position="641"/>
        <end position="713"/>
    </location>
</feature>